<dbReference type="AlphaFoldDB" id="A0A8J3ZCR1"/>
<feature type="region of interest" description="Disordered" evidence="1">
    <location>
        <begin position="429"/>
        <end position="448"/>
    </location>
</feature>
<evidence type="ECO:0000256" key="1">
    <source>
        <dbReference type="SAM" id="MobiDB-lite"/>
    </source>
</evidence>
<accession>A0A8J3ZCR1</accession>
<sequence>MVDFADFTAFAEARGHNLTGPLTHEQAVALAEAWFPEVRFHERERFHPVDLPDLLTVPAEIFAELPEGAQDEFRVSVLTTVRPDGQPVFELFEPPVVHAALSTARRVLGSGADAADGLDDLDALGRSGVYTYGARLGAGREFFGASVTVAGAGEPAPGDPRVPRHLPMTVRAELRFLLEALKHELELDDLPEPLAGRGRPIDAIWSGFDAEESFFAPDDRTTRVRFPRFRMREILRALIAAHEAGDDAGERAALAGIPDGWHFVEKAWDAVRQFVFLEYYLVYAFNDYKEYGTAPFENEHEGDVEGCCVVFERRDLESFAAGRIGVDDVVPHTVITAAHEEFQGIDSMKRLPLDRDRARDDLLVYVAPGSHATYLTAGSHDILDFEDVATDLPLHLPDWLIVVGTLTLALPVAAILAGILEHFVDAEDETSDNGASIGPQPPAPGSLQFDKRIEVTPLSDIRTSVNIYQDEPDLRAALAIRGFPGKWGRRRRHRRQEPTVGEQDRPLLPPLRRVGQHPPPPGGRLTHPVRRRHGRVSTPNPRCPPLFGVRLIRRVAAVAEAPDVAVRVGERAAVPAPRQVAGGLEDRRAGLLRLRENLVDPLLTPDDVGEDQPAEAAALRARAHLVGQAVAAVETDDRARVRLEEHRDAVVVLHLPAEALRVELLGPGHVPDAEEHRADVRLHFLSPLC</sequence>
<name>A0A8J3ZCR1_9ACTN</name>
<organism evidence="2 3">
    <name type="scientific">Virgisporangium aurantiacum</name>
    <dbReference type="NCBI Taxonomy" id="175570"/>
    <lineage>
        <taxon>Bacteria</taxon>
        <taxon>Bacillati</taxon>
        <taxon>Actinomycetota</taxon>
        <taxon>Actinomycetes</taxon>
        <taxon>Micromonosporales</taxon>
        <taxon>Micromonosporaceae</taxon>
        <taxon>Virgisporangium</taxon>
    </lineage>
</organism>
<dbReference type="EMBL" id="BOPG01000045">
    <property type="protein sequence ID" value="GIJ59300.1"/>
    <property type="molecule type" value="Genomic_DNA"/>
</dbReference>
<proteinExistence type="predicted"/>
<reference evidence="2" key="1">
    <citation type="submission" date="2021-01" db="EMBL/GenBank/DDBJ databases">
        <title>Whole genome shotgun sequence of Virgisporangium aurantiacum NBRC 16421.</title>
        <authorList>
            <person name="Komaki H."/>
            <person name="Tamura T."/>
        </authorList>
    </citation>
    <scope>NUCLEOTIDE SEQUENCE</scope>
    <source>
        <strain evidence="2">NBRC 16421</strain>
    </source>
</reference>
<feature type="region of interest" description="Disordered" evidence="1">
    <location>
        <begin position="488"/>
        <end position="541"/>
    </location>
</feature>
<evidence type="ECO:0000313" key="3">
    <source>
        <dbReference type="Proteomes" id="UP000612585"/>
    </source>
</evidence>
<keyword evidence="3" id="KW-1185">Reference proteome</keyword>
<protein>
    <submittedName>
        <fullName evidence="2">Uncharacterized protein</fullName>
    </submittedName>
</protein>
<evidence type="ECO:0000313" key="2">
    <source>
        <dbReference type="EMBL" id="GIJ59300.1"/>
    </source>
</evidence>
<dbReference type="Proteomes" id="UP000612585">
    <property type="component" value="Unassembled WGS sequence"/>
</dbReference>
<gene>
    <name evidence="2" type="ORF">Vau01_068160</name>
</gene>
<comment type="caution">
    <text evidence="2">The sequence shown here is derived from an EMBL/GenBank/DDBJ whole genome shotgun (WGS) entry which is preliminary data.</text>
</comment>